<keyword evidence="9 12" id="KW-0949">S-adenosyl-L-methionine</keyword>
<evidence type="ECO:0000256" key="3">
    <source>
        <dbReference type="ARBA" id="ARBA00012328"/>
    </source>
</evidence>
<dbReference type="GeneID" id="98317848"/>
<dbReference type="OrthoDB" id="9815641at2"/>
<dbReference type="InterPro" id="IPR046886">
    <property type="entry name" value="RsmE_MTase_dom"/>
</dbReference>
<feature type="domain" description="Ribosomal RNA small subunit methyltransferase E methyltransferase" evidence="13">
    <location>
        <begin position="72"/>
        <end position="244"/>
    </location>
</feature>
<dbReference type="SUPFAM" id="SSF88697">
    <property type="entry name" value="PUA domain-like"/>
    <property type="match status" value="1"/>
</dbReference>
<sequence>MQRYFIQQTSVPQDYQLEPEVFKHAIRVLRLKVGDHFELTDQQQQVAEMELVEINASQARAKRLKTTRPQVELPIAVTIACGLSKNAKPEIIVQKATELGAARIVFFNSAYSIAQWQAGKVPKKLQRLQKIAQAAAEQSHRTQIPTIDFYPQLAAVPFADYNVKLVAYEEAAKQGEKQTLYQVAQKLQQLIELGSNNLLAVFGPEGGISAAEIDFLQQQGCQPAGLGPRILRAETAPWYLLSVLSFVLELG</sequence>
<evidence type="ECO:0000256" key="4">
    <source>
        <dbReference type="ARBA" id="ARBA00013673"/>
    </source>
</evidence>
<dbReference type="Proteomes" id="UP000051451">
    <property type="component" value="Unassembled WGS sequence"/>
</dbReference>
<protein>
    <recommendedName>
        <fullName evidence="4 12">Ribosomal RNA small subunit methyltransferase E</fullName>
        <ecNumber evidence="3 12">2.1.1.193</ecNumber>
    </recommendedName>
</protein>
<keyword evidence="7 12" id="KW-0489">Methyltransferase</keyword>
<dbReference type="Gene3D" id="3.40.1280.10">
    <property type="match status" value="1"/>
</dbReference>
<comment type="catalytic activity">
    <reaction evidence="11 12">
        <text>uridine(1498) in 16S rRNA + S-adenosyl-L-methionine = N(3)-methyluridine(1498) in 16S rRNA + S-adenosyl-L-homocysteine + H(+)</text>
        <dbReference type="Rhea" id="RHEA:42920"/>
        <dbReference type="Rhea" id="RHEA-COMP:10283"/>
        <dbReference type="Rhea" id="RHEA-COMP:10284"/>
        <dbReference type="ChEBI" id="CHEBI:15378"/>
        <dbReference type="ChEBI" id="CHEBI:57856"/>
        <dbReference type="ChEBI" id="CHEBI:59789"/>
        <dbReference type="ChEBI" id="CHEBI:65315"/>
        <dbReference type="ChEBI" id="CHEBI:74502"/>
        <dbReference type="EC" id="2.1.1.193"/>
    </reaction>
</comment>
<evidence type="ECO:0000256" key="9">
    <source>
        <dbReference type="ARBA" id="ARBA00022691"/>
    </source>
</evidence>
<comment type="function">
    <text evidence="10 12">Specifically methylates the N3 position of the uracil ring of uridine 1498 (m3U1498) in 16S rRNA. Acts on the fully assembled 30S ribosomal subunit.</text>
</comment>
<dbReference type="PATRIC" id="fig|1423750.3.peg.1696"/>
<evidence type="ECO:0000256" key="1">
    <source>
        <dbReference type="ARBA" id="ARBA00004496"/>
    </source>
</evidence>
<dbReference type="Pfam" id="PF20260">
    <property type="entry name" value="PUA_4"/>
    <property type="match status" value="1"/>
</dbReference>
<evidence type="ECO:0000256" key="8">
    <source>
        <dbReference type="ARBA" id="ARBA00022679"/>
    </source>
</evidence>
<evidence type="ECO:0000256" key="2">
    <source>
        <dbReference type="ARBA" id="ARBA00005528"/>
    </source>
</evidence>
<dbReference type="CDD" id="cd18084">
    <property type="entry name" value="RsmE-like"/>
    <property type="match status" value="1"/>
</dbReference>
<gene>
    <name evidence="15" type="ORF">FC89_GL001652</name>
</gene>
<dbReference type="InterPro" id="IPR046887">
    <property type="entry name" value="RsmE_PUA-like"/>
</dbReference>
<dbReference type="RefSeq" id="WP_057870593.1">
    <property type="nucleotide sequence ID" value="NZ_AZGB01000001.1"/>
</dbReference>
<dbReference type="EC" id="2.1.1.193" evidence="3 12"/>
<dbReference type="EMBL" id="AZGB01000001">
    <property type="protein sequence ID" value="KRM08313.1"/>
    <property type="molecule type" value="Genomic_DNA"/>
</dbReference>
<dbReference type="PANTHER" id="PTHR30027:SF3">
    <property type="entry name" value="16S RRNA (URACIL(1498)-N(3))-METHYLTRANSFERASE"/>
    <property type="match status" value="1"/>
</dbReference>
<organism evidence="15 16">
    <name type="scientific">Liquorilactobacillus ghanensis DSM 18630</name>
    <dbReference type="NCBI Taxonomy" id="1423750"/>
    <lineage>
        <taxon>Bacteria</taxon>
        <taxon>Bacillati</taxon>
        <taxon>Bacillota</taxon>
        <taxon>Bacilli</taxon>
        <taxon>Lactobacillales</taxon>
        <taxon>Lactobacillaceae</taxon>
        <taxon>Liquorilactobacillus</taxon>
    </lineage>
</organism>
<feature type="domain" description="Ribosomal RNA small subunit methyltransferase E PUA-like" evidence="14">
    <location>
        <begin position="18"/>
        <end position="61"/>
    </location>
</feature>
<comment type="caution">
    <text evidence="15">The sequence shown here is derived from an EMBL/GenBank/DDBJ whole genome shotgun (WGS) entry which is preliminary data.</text>
</comment>
<dbReference type="GO" id="GO:0070042">
    <property type="term" value="F:rRNA (uridine-N3-)-methyltransferase activity"/>
    <property type="evidence" value="ECO:0007669"/>
    <property type="project" value="TreeGrafter"/>
</dbReference>
<dbReference type="InterPro" id="IPR015947">
    <property type="entry name" value="PUA-like_sf"/>
</dbReference>
<dbReference type="NCBIfam" id="TIGR00046">
    <property type="entry name" value="RsmE family RNA methyltransferase"/>
    <property type="match status" value="1"/>
</dbReference>
<keyword evidence="16" id="KW-1185">Reference proteome</keyword>
<keyword evidence="8 12" id="KW-0808">Transferase</keyword>
<dbReference type="PANTHER" id="PTHR30027">
    <property type="entry name" value="RIBOSOMAL RNA SMALL SUBUNIT METHYLTRANSFERASE E"/>
    <property type="match status" value="1"/>
</dbReference>
<dbReference type="STRING" id="1423750.FC89_GL001652"/>
<evidence type="ECO:0000256" key="5">
    <source>
        <dbReference type="ARBA" id="ARBA00022490"/>
    </source>
</evidence>
<evidence type="ECO:0000313" key="15">
    <source>
        <dbReference type="EMBL" id="KRM08313.1"/>
    </source>
</evidence>
<evidence type="ECO:0000256" key="10">
    <source>
        <dbReference type="ARBA" id="ARBA00025699"/>
    </source>
</evidence>
<evidence type="ECO:0000256" key="7">
    <source>
        <dbReference type="ARBA" id="ARBA00022603"/>
    </source>
</evidence>
<comment type="similarity">
    <text evidence="2 12">Belongs to the RNA methyltransferase RsmE family.</text>
</comment>
<dbReference type="InterPro" id="IPR029028">
    <property type="entry name" value="Alpha/beta_knot_MTases"/>
</dbReference>
<comment type="subcellular location">
    <subcellularLocation>
        <location evidence="1 12">Cytoplasm</location>
    </subcellularLocation>
</comment>
<dbReference type="PIRSF" id="PIRSF015601">
    <property type="entry name" value="MTase_slr0722"/>
    <property type="match status" value="1"/>
</dbReference>
<dbReference type="GO" id="GO:0005737">
    <property type="term" value="C:cytoplasm"/>
    <property type="evidence" value="ECO:0007669"/>
    <property type="project" value="UniProtKB-SubCell"/>
</dbReference>
<evidence type="ECO:0000259" key="13">
    <source>
        <dbReference type="Pfam" id="PF04452"/>
    </source>
</evidence>
<evidence type="ECO:0000313" key="16">
    <source>
        <dbReference type="Proteomes" id="UP000051451"/>
    </source>
</evidence>
<dbReference type="SUPFAM" id="SSF75217">
    <property type="entry name" value="alpha/beta knot"/>
    <property type="match status" value="1"/>
</dbReference>
<dbReference type="GO" id="GO:0070475">
    <property type="term" value="P:rRNA base methylation"/>
    <property type="evidence" value="ECO:0007669"/>
    <property type="project" value="TreeGrafter"/>
</dbReference>
<evidence type="ECO:0000256" key="12">
    <source>
        <dbReference type="PIRNR" id="PIRNR015601"/>
    </source>
</evidence>
<accession>A0A0R1VYW9</accession>
<reference evidence="15 16" key="1">
    <citation type="journal article" date="2015" name="Genome Announc.">
        <title>Expanding the biotechnology potential of lactobacilli through comparative genomics of 213 strains and associated genera.</title>
        <authorList>
            <person name="Sun Z."/>
            <person name="Harris H.M."/>
            <person name="McCann A."/>
            <person name="Guo C."/>
            <person name="Argimon S."/>
            <person name="Zhang W."/>
            <person name="Yang X."/>
            <person name="Jeffery I.B."/>
            <person name="Cooney J.C."/>
            <person name="Kagawa T.F."/>
            <person name="Liu W."/>
            <person name="Song Y."/>
            <person name="Salvetti E."/>
            <person name="Wrobel A."/>
            <person name="Rasinkangas P."/>
            <person name="Parkhill J."/>
            <person name="Rea M.C."/>
            <person name="O'Sullivan O."/>
            <person name="Ritari J."/>
            <person name="Douillard F.P."/>
            <person name="Paul Ross R."/>
            <person name="Yang R."/>
            <person name="Briner A.E."/>
            <person name="Felis G.E."/>
            <person name="de Vos W.M."/>
            <person name="Barrangou R."/>
            <person name="Klaenhammer T.R."/>
            <person name="Caufield P.W."/>
            <person name="Cui Y."/>
            <person name="Zhang H."/>
            <person name="O'Toole P.W."/>
        </authorList>
    </citation>
    <scope>NUCLEOTIDE SEQUENCE [LARGE SCALE GENOMIC DNA]</scope>
    <source>
        <strain evidence="15 16">DSM 18630</strain>
    </source>
</reference>
<evidence type="ECO:0000259" key="14">
    <source>
        <dbReference type="Pfam" id="PF20260"/>
    </source>
</evidence>
<evidence type="ECO:0000256" key="11">
    <source>
        <dbReference type="ARBA" id="ARBA00047944"/>
    </source>
</evidence>
<dbReference type="InterPro" id="IPR006700">
    <property type="entry name" value="RsmE"/>
</dbReference>
<dbReference type="Pfam" id="PF04452">
    <property type="entry name" value="Methyltrans_RNA"/>
    <property type="match status" value="1"/>
</dbReference>
<keyword evidence="6 12" id="KW-0698">rRNA processing</keyword>
<proteinExistence type="inferred from homology"/>
<evidence type="ECO:0000256" key="6">
    <source>
        <dbReference type="ARBA" id="ARBA00022552"/>
    </source>
</evidence>
<name>A0A0R1VYW9_9LACO</name>
<keyword evidence="5 12" id="KW-0963">Cytoplasm</keyword>
<dbReference type="AlphaFoldDB" id="A0A0R1VYW9"/>
<dbReference type="InterPro" id="IPR029026">
    <property type="entry name" value="tRNA_m1G_MTases_N"/>
</dbReference>